<protein>
    <submittedName>
        <fullName evidence="4">DNA processing protein</fullName>
    </submittedName>
</protein>
<dbReference type="PANTHER" id="PTHR43022:SF1">
    <property type="entry name" value="PROTEIN SMF"/>
    <property type="match status" value="1"/>
</dbReference>
<comment type="caution">
    <text evidence="4">The sequence shown here is derived from an EMBL/GenBank/DDBJ whole genome shotgun (WGS) entry which is preliminary data.</text>
</comment>
<dbReference type="NCBIfam" id="NF008007">
    <property type="entry name" value="PRK10736.1"/>
    <property type="match status" value="1"/>
</dbReference>
<dbReference type="InterPro" id="IPR057666">
    <property type="entry name" value="DrpA_SLOG"/>
</dbReference>
<dbReference type="Pfam" id="PF02481">
    <property type="entry name" value="DNA_processg_A"/>
    <property type="match status" value="1"/>
</dbReference>
<dbReference type="InterPro" id="IPR041614">
    <property type="entry name" value="DprA_WH"/>
</dbReference>
<reference evidence="4 5" key="1">
    <citation type="submission" date="2018-07" db="EMBL/GenBank/DDBJ databases">
        <title>Genomic Encyclopedia of Type Strains, Phase IV (KMG-IV): sequencing the most valuable type-strain genomes for metagenomic binning, comparative biology and taxonomic classification.</title>
        <authorList>
            <person name="Goeker M."/>
        </authorList>
    </citation>
    <scope>NUCLEOTIDE SEQUENCE [LARGE SCALE GENOMIC DNA]</scope>
    <source>
        <strain evidence="4 5">DSM 103736</strain>
    </source>
</reference>
<dbReference type="NCBIfam" id="TIGR00732">
    <property type="entry name" value="dprA"/>
    <property type="match status" value="1"/>
</dbReference>
<evidence type="ECO:0000259" key="3">
    <source>
        <dbReference type="Pfam" id="PF17782"/>
    </source>
</evidence>
<dbReference type="InterPro" id="IPR003488">
    <property type="entry name" value="DprA"/>
</dbReference>
<gene>
    <name evidence="4" type="ORF">C8D90_1167</name>
</gene>
<dbReference type="EMBL" id="QRAP01000016">
    <property type="protein sequence ID" value="RDK83736.1"/>
    <property type="molecule type" value="Genomic_DNA"/>
</dbReference>
<dbReference type="OrthoDB" id="9785707at2"/>
<dbReference type="Gene3D" id="1.10.10.10">
    <property type="entry name" value="Winged helix-like DNA-binding domain superfamily/Winged helix DNA-binding domain"/>
    <property type="match status" value="1"/>
</dbReference>
<evidence type="ECO:0000259" key="2">
    <source>
        <dbReference type="Pfam" id="PF02481"/>
    </source>
</evidence>
<dbReference type="GO" id="GO:0009294">
    <property type="term" value="P:DNA-mediated transformation"/>
    <property type="evidence" value="ECO:0007669"/>
    <property type="project" value="InterPro"/>
</dbReference>
<dbReference type="SUPFAM" id="SSF102405">
    <property type="entry name" value="MCP/YpsA-like"/>
    <property type="match status" value="1"/>
</dbReference>
<dbReference type="RefSeq" id="WP_115460403.1">
    <property type="nucleotide sequence ID" value="NZ_QRAP01000016.1"/>
</dbReference>
<name>A0A370Q5U3_9GAMM</name>
<accession>A0A370Q5U3</accession>
<evidence type="ECO:0000313" key="5">
    <source>
        <dbReference type="Proteomes" id="UP000254848"/>
    </source>
</evidence>
<dbReference type="Gene3D" id="3.40.50.450">
    <property type="match status" value="1"/>
</dbReference>
<dbReference type="InterPro" id="IPR036388">
    <property type="entry name" value="WH-like_DNA-bd_sf"/>
</dbReference>
<organism evidence="4 5">
    <name type="scientific">Enterobacillus tribolii</name>
    <dbReference type="NCBI Taxonomy" id="1487935"/>
    <lineage>
        <taxon>Bacteria</taxon>
        <taxon>Pseudomonadati</taxon>
        <taxon>Pseudomonadota</taxon>
        <taxon>Gammaproteobacteria</taxon>
        <taxon>Enterobacterales</taxon>
        <taxon>Hafniaceae</taxon>
        <taxon>Enterobacillus</taxon>
    </lineage>
</organism>
<dbReference type="AlphaFoldDB" id="A0A370Q5U3"/>
<feature type="domain" description="Smf/DprA SLOG" evidence="2">
    <location>
        <begin position="72"/>
        <end position="280"/>
    </location>
</feature>
<evidence type="ECO:0000313" key="4">
    <source>
        <dbReference type="EMBL" id="RDK83736.1"/>
    </source>
</evidence>
<sequence>MEWQEAWLCALMVKGLTRKNRAIVAQQLMSGVDGATIEAAMTPEQAASFRTVDADTLARSLAWLSRPGNHLLPYDSPGYPFLLNEINSAPAALFVRGNPDCLSETQLAMVGSRKYSAYGEQWAAYFASELSAAGLVITSGLALGIDGVCHRGCLSAGGVTIGVLGSGIACLHPASHRPLAERIVEQGGALVSEFLPYERARPEYFPRRNRIISGLSRGVLVVEATRKSGSLITARYALEQGREVFALPGGLDRPESEGTHWLIQQGAYLVSTPADVIEQLSGSLCWLPVADPQKEEIISAHEEVTRLPFAHVLANVGDEVVSIDIVAERVGQSIPEVAVALLDLELNGLIEVVSGGYVRVRRAGHVRRSNVPV</sequence>
<dbReference type="Proteomes" id="UP000254848">
    <property type="component" value="Unassembled WGS sequence"/>
</dbReference>
<dbReference type="Pfam" id="PF17782">
    <property type="entry name" value="WHD_DprA"/>
    <property type="match status" value="1"/>
</dbReference>
<comment type="similarity">
    <text evidence="1">Belongs to the DprA/Smf family.</text>
</comment>
<keyword evidence="5" id="KW-1185">Reference proteome</keyword>
<dbReference type="PANTHER" id="PTHR43022">
    <property type="entry name" value="PROTEIN SMF"/>
    <property type="match status" value="1"/>
</dbReference>
<evidence type="ECO:0000256" key="1">
    <source>
        <dbReference type="ARBA" id="ARBA00006525"/>
    </source>
</evidence>
<proteinExistence type="inferred from homology"/>
<feature type="domain" description="DprA winged helix" evidence="3">
    <location>
        <begin position="311"/>
        <end position="356"/>
    </location>
</feature>